<dbReference type="OrthoDB" id="282301at2"/>
<dbReference type="RefSeq" id="WP_111652755.1">
    <property type="nucleotide sequence ID" value="NZ_JACHWI010000013.1"/>
</dbReference>
<evidence type="ECO:0000313" key="1">
    <source>
        <dbReference type="EMBL" id="RAK29798.1"/>
    </source>
</evidence>
<organism evidence="1 2">
    <name type="scientific">Actinoplanes lutulentus</name>
    <dbReference type="NCBI Taxonomy" id="1287878"/>
    <lineage>
        <taxon>Bacteria</taxon>
        <taxon>Bacillati</taxon>
        <taxon>Actinomycetota</taxon>
        <taxon>Actinomycetes</taxon>
        <taxon>Micromonosporales</taxon>
        <taxon>Micromonosporaceae</taxon>
        <taxon>Actinoplanes</taxon>
    </lineage>
</organism>
<comment type="caution">
    <text evidence="1">The sequence shown here is derived from an EMBL/GenBank/DDBJ whole genome shotgun (WGS) entry which is preliminary data.</text>
</comment>
<accession>A0A327ZBJ1</accession>
<keyword evidence="2" id="KW-1185">Reference proteome</keyword>
<evidence type="ECO:0000313" key="2">
    <source>
        <dbReference type="Proteomes" id="UP000249341"/>
    </source>
</evidence>
<gene>
    <name evidence="1" type="ORF">B0I29_117124</name>
</gene>
<dbReference type="EMBL" id="QLMJ01000017">
    <property type="protein sequence ID" value="RAK29798.1"/>
    <property type="molecule type" value="Genomic_DNA"/>
</dbReference>
<reference evidence="1 2" key="1">
    <citation type="submission" date="2018-06" db="EMBL/GenBank/DDBJ databases">
        <title>Genomic Encyclopedia of Type Strains, Phase III (KMG-III): the genomes of soil and plant-associated and newly described type strains.</title>
        <authorList>
            <person name="Whitman W."/>
        </authorList>
    </citation>
    <scope>NUCLEOTIDE SEQUENCE [LARGE SCALE GENOMIC DNA]</scope>
    <source>
        <strain evidence="1 2">CGMCC 4.7090</strain>
    </source>
</reference>
<dbReference type="AlphaFoldDB" id="A0A327ZBJ1"/>
<name>A0A327ZBJ1_9ACTN</name>
<protein>
    <submittedName>
        <fullName evidence="1">Uncharacterized protein</fullName>
    </submittedName>
</protein>
<proteinExistence type="predicted"/>
<sequence>MTQRCGDRATFAVEVGGVATPGMRVVDLWAAGRRLTVDDNAAYVPSLLLYMRIDAQREVAACPFPGRSPTEVFRLLDEDETELRERFRFLQWTEIVDNVTAFAYRDGDLVIVFGFWRESHPVPEEVGQVFTTRIRPSEFAAIVEQAADLLAAEPSR</sequence>
<dbReference type="Proteomes" id="UP000249341">
    <property type="component" value="Unassembled WGS sequence"/>
</dbReference>